<feature type="compositionally biased region" description="Low complexity" evidence="1">
    <location>
        <begin position="74"/>
        <end position="85"/>
    </location>
</feature>
<dbReference type="EMBL" id="JACEFO010002840">
    <property type="protein sequence ID" value="KAF8647611.1"/>
    <property type="molecule type" value="Genomic_DNA"/>
</dbReference>
<dbReference type="OrthoDB" id="1935385at2759"/>
<accession>A0A835A0F4</accession>
<protein>
    <submittedName>
        <fullName evidence="2">Uncharacterized protein</fullName>
    </submittedName>
</protein>
<feature type="compositionally biased region" description="Low complexity" evidence="1">
    <location>
        <begin position="22"/>
        <end position="32"/>
    </location>
</feature>
<keyword evidence="3" id="KW-1185">Reference proteome</keyword>
<feature type="compositionally biased region" description="Gly residues" evidence="1">
    <location>
        <begin position="228"/>
        <end position="237"/>
    </location>
</feature>
<feature type="region of interest" description="Disordered" evidence="1">
    <location>
        <begin position="319"/>
        <end position="388"/>
    </location>
</feature>
<feature type="compositionally biased region" description="Low complexity" evidence="1">
    <location>
        <begin position="213"/>
        <end position="227"/>
    </location>
</feature>
<dbReference type="GO" id="GO:0035196">
    <property type="term" value="P:miRNA processing"/>
    <property type="evidence" value="ECO:0007669"/>
    <property type="project" value="InterPro"/>
</dbReference>
<sequence length="505" mass="55112">MDGGGEHEAEESSSQRRERLLALRSAANASPAEAPPPAPAGSLLPDLDLSGDQASFSGPHPRPPQRFDYYTNPAAAFSSSYSGGATNPTWSHKRKSPPACYDPRPAPPPPIYGNYGDNYPPHQHHLAPSPMHSPPPMPRGAPGSSPWRSPMQFQDPASGYQGAPPGTPPPWGPDFGPPARGSYPNSPRFGFRHPNPGRGGSPMHYGPRGGPNSSYGRGRGPSHYGSPGSRGRGGRGGYGWQDRSSYFNKSMVEDPWLDLQPIVGNILIPRGDSESWLPNSLRERKETPIWALFFFEPRWALVEKHLHHHSARIAVLSQNPEGQNPIPPTPPPPLPAFLPTRPWAMDSPGNSDSKGDKSPHAGEKKATAAAAVASGGGDGEKAPAGMARLPKQEVTQILSLDPRSIEPYTVDALRKLLQEPQEPLRVLAEAQNENARNKYVVFQSWVRGELDAKGYVQVPDEFIRDREEARKQKLVEQVDYLCLPDSYFTTVEDDDGRDELVFSFI</sequence>
<comment type="caution">
    <text evidence="2">The sequence shown here is derived from an EMBL/GenBank/DDBJ whole genome shotgun (WGS) entry which is preliminary data.</text>
</comment>
<dbReference type="InterPro" id="IPR039292">
    <property type="entry name" value="SICKLE"/>
</dbReference>
<dbReference type="AlphaFoldDB" id="A0A835A0F4"/>
<evidence type="ECO:0000313" key="3">
    <source>
        <dbReference type="Proteomes" id="UP000636709"/>
    </source>
</evidence>
<feature type="compositionally biased region" description="Basic and acidic residues" evidence="1">
    <location>
        <begin position="353"/>
        <end position="366"/>
    </location>
</feature>
<dbReference type="GO" id="GO:0000398">
    <property type="term" value="P:mRNA splicing, via spliceosome"/>
    <property type="evidence" value="ECO:0007669"/>
    <property type="project" value="InterPro"/>
</dbReference>
<dbReference type="Proteomes" id="UP000636709">
    <property type="component" value="Unassembled WGS sequence"/>
</dbReference>
<proteinExistence type="predicted"/>
<evidence type="ECO:0000256" key="1">
    <source>
        <dbReference type="SAM" id="MobiDB-lite"/>
    </source>
</evidence>
<dbReference type="PANTHER" id="PTHR36054:SF2">
    <property type="entry name" value="PROTEIN SICKLE"/>
    <property type="match status" value="1"/>
</dbReference>
<dbReference type="PANTHER" id="PTHR36054">
    <property type="entry name" value="PROTEIN SICKLE"/>
    <property type="match status" value="1"/>
</dbReference>
<evidence type="ECO:0000313" key="2">
    <source>
        <dbReference type="EMBL" id="KAF8647611.1"/>
    </source>
</evidence>
<organism evidence="2 3">
    <name type="scientific">Digitaria exilis</name>
    <dbReference type="NCBI Taxonomy" id="1010633"/>
    <lineage>
        <taxon>Eukaryota</taxon>
        <taxon>Viridiplantae</taxon>
        <taxon>Streptophyta</taxon>
        <taxon>Embryophyta</taxon>
        <taxon>Tracheophyta</taxon>
        <taxon>Spermatophyta</taxon>
        <taxon>Magnoliopsida</taxon>
        <taxon>Liliopsida</taxon>
        <taxon>Poales</taxon>
        <taxon>Poaceae</taxon>
        <taxon>PACMAD clade</taxon>
        <taxon>Panicoideae</taxon>
        <taxon>Panicodae</taxon>
        <taxon>Paniceae</taxon>
        <taxon>Anthephorinae</taxon>
        <taxon>Digitaria</taxon>
    </lineage>
</organism>
<name>A0A835A0F4_9POAL</name>
<feature type="compositionally biased region" description="Pro residues" evidence="1">
    <location>
        <begin position="325"/>
        <end position="336"/>
    </location>
</feature>
<reference evidence="2" key="1">
    <citation type="submission" date="2020-07" db="EMBL/GenBank/DDBJ databases">
        <title>Genome sequence and genetic diversity analysis of an under-domesticated orphan crop, white fonio (Digitaria exilis).</title>
        <authorList>
            <person name="Bennetzen J.L."/>
            <person name="Chen S."/>
            <person name="Ma X."/>
            <person name="Wang X."/>
            <person name="Yssel A.E.J."/>
            <person name="Chaluvadi S.R."/>
            <person name="Johnson M."/>
            <person name="Gangashetty P."/>
            <person name="Hamidou F."/>
            <person name="Sanogo M.D."/>
            <person name="Zwaenepoel A."/>
            <person name="Wallace J."/>
            <person name="Van De Peer Y."/>
            <person name="Van Deynze A."/>
        </authorList>
    </citation>
    <scope>NUCLEOTIDE SEQUENCE</scope>
    <source>
        <tissue evidence="2">Leaves</tissue>
    </source>
</reference>
<feature type="region of interest" description="Disordered" evidence="1">
    <location>
        <begin position="1"/>
        <end position="237"/>
    </location>
</feature>
<feature type="compositionally biased region" description="Pro residues" evidence="1">
    <location>
        <begin position="165"/>
        <end position="176"/>
    </location>
</feature>
<gene>
    <name evidence="2" type="ORF">HU200_065243</name>
</gene>